<evidence type="ECO:0000313" key="3">
    <source>
        <dbReference type="Proteomes" id="UP000309128"/>
    </source>
</evidence>
<dbReference type="RefSeq" id="WP_138672612.1">
    <property type="nucleotide sequence ID" value="NZ_VCKY01000242.1"/>
</dbReference>
<dbReference type="Proteomes" id="UP000309128">
    <property type="component" value="Unassembled WGS sequence"/>
</dbReference>
<proteinExistence type="predicted"/>
<name>A0A5S4F0B8_9ACTN</name>
<evidence type="ECO:0008006" key="4">
    <source>
        <dbReference type="Google" id="ProtNLM"/>
    </source>
</evidence>
<gene>
    <name evidence="2" type="ORF">ETD86_44230</name>
</gene>
<dbReference type="EMBL" id="VCKY01000242">
    <property type="protein sequence ID" value="TMR09275.1"/>
    <property type="molecule type" value="Genomic_DNA"/>
</dbReference>
<reference evidence="2 3" key="1">
    <citation type="submission" date="2019-05" db="EMBL/GenBank/DDBJ databases">
        <title>Draft genome sequence of Nonomuraea turkmeniaca DSM 43926.</title>
        <authorList>
            <person name="Saricaoglu S."/>
            <person name="Isik K."/>
        </authorList>
    </citation>
    <scope>NUCLEOTIDE SEQUENCE [LARGE SCALE GENOMIC DNA]</scope>
    <source>
        <strain evidence="2 3">DSM 43926</strain>
    </source>
</reference>
<dbReference type="OrthoDB" id="3543915at2"/>
<sequence>MALRLLCLIVFRVFGWIALLARSQASKDAEILVLRHQLAVLRRQVAAPRPSWADRAILSALSRLAAAPPREGLRPLRDPATAHLDEDDGAEG</sequence>
<protein>
    <recommendedName>
        <fullName evidence="4">Integrase</fullName>
    </recommendedName>
</protein>
<comment type="caution">
    <text evidence="2">The sequence shown here is derived from an EMBL/GenBank/DDBJ whole genome shotgun (WGS) entry which is preliminary data.</text>
</comment>
<keyword evidence="3" id="KW-1185">Reference proteome</keyword>
<organism evidence="2 3">
    <name type="scientific">Nonomuraea turkmeniaca</name>
    <dbReference type="NCBI Taxonomy" id="103838"/>
    <lineage>
        <taxon>Bacteria</taxon>
        <taxon>Bacillati</taxon>
        <taxon>Actinomycetota</taxon>
        <taxon>Actinomycetes</taxon>
        <taxon>Streptosporangiales</taxon>
        <taxon>Streptosporangiaceae</taxon>
        <taxon>Nonomuraea</taxon>
    </lineage>
</organism>
<evidence type="ECO:0000313" key="2">
    <source>
        <dbReference type="EMBL" id="TMR09275.1"/>
    </source>
</evidence>
<evidence type="ECO:0000256" key="1">
    <source>
        <dbReference type="SAM" id="MobiDB-lite"/>
    </source>
</evidence>
<feature type="region of interest" description="Disordered" evidence="1">
    <location>
        <begin position="70"/>
        <end position="92"/>
    </location>
</feature>
<dbReference type="AlphaFoldDB" id="A0A5S4F0B8"/>
<accession>A0A5S4F0B8</accession>